<dbReference type="InterPro" id="IPR012545">
    <property type="entry name" value="DUF1697"/>
</dbReference>
<organism evidence="1 2">
    <name type="scientific">Nocardia vulneris</name>
    <dbReference type="NCBI Taxonomy" id="1141657"/>
    <lineage>
        <taxon>Bacteria</taxon>
        <taxon>Bacillati</taxon>
        <taxon>Actinomycetota</taxon>
        <taxon>Actinomycetes</taxon>
        <taxon>Mycobacteriales</taxon>
        <taxon>Nocardiaceae</taxon>
        <taxon>Nocardia</taxon>
    </lineage>
</organism>
<dbReference type="EMBL" id="JNFP01000027">
    <property type="protein sequence ID" value="KIA62881.1"/>
    <property type="molecule type" value="Genomic_DNA"/>
</dbReference>
<keyword evidence="2" id="KW-1185">Reference proteome</keyword>
<reference evidence="1 2" key="1">
    <citation type="journal article" date="2014" name="Int. J. Syst. Evol. Microbiol.">
        <title>Nocardia vulneris sp. nov., isolated from wounds of human patients in North America.</title>
        <authorList>
            <person name="Lasker B.A."/>
            <person name="Bell M."/>
            <person name="Klenk H.P."/>
            <person name="Sproer C."/>
            <person name="Schumann C."/>
            <person name="Schumann P."/>
            <person name="Brown J.M."/>
        </authorList>
    </citation>
    <scope>NUCLEOTIDE SEQUENCE [LARGE SCALE GENOMIC DNA]</scope>
    <source>
        <strain evidence="1 2">W9851</strain>
    </source>
</reference>
<sequence length="181" mass="19889">MHTYAALLRGIAPSGKNMSNDKLRGVFEGLGFDKVASVLASGNIVFRSTDTDIVELEDRIQQALNRELGIPGGTIIRSHTELRALLDSDPFPGLTHGRGTYLVATFLKDGAKAPGKLPDQPDPLTRIVGYDKPCRTFLAVVDNSEPGKTPDFMSWLDKTYGKDITTRTWLTVQRVVKKMEA</sequence>
<dbReference type="RefSeq" id="WP_043673854.1">
    <property type="nucleotide sequence ID" value="NZ_BDCI01000013.1"/>
</dbReference>
<evidence type="ECO:0000313" key="2">
    <source>
        <dbReference type="Proteomes" id="UP000031364"/>
    </source>
</evidence>
<dbReference type="PANTHER" id="PTHR36439:SF1">
    <property type="entry name" value="DUF1697 DOMAIN-CONTAINING PROTEIN"/>
    <property type="match status" value="1"/>
</dbReference>
<dbReference type="SUPFAM" id="SSF160379">
    <property type="entry name" value="SP0830-like"/>
    <property type="match status" value="1"/>
</dbReference>
<dbReference type="PIRSF" id="PIRSF008502">
    <property type="entry name" value="UCP008502"/>
    <property type="match status" value="1"/>
</dbReference>
<dbReference type="Proteomes" id="UP000031364">
    <property type="component" value="Unassembled WGS sequence"/>
</dbReference>
<proteinExistence type="predicted"/>
<accession>A0ABR4ZC77</accession>
<dbReference type="PANTHER" id="PTHR36439">
    <property type="entry name" value="BLL4334 PROTEIN"/>
    <property type="match status" value="1"/>
</dbReference>
<evidence type="ECO:0000313" key="1">
    <source>
        <dbReference type="EMBL" id="KIA62881.1"/>
    </source>
</evidence>
<gene>
    <name evidence="1" type="ORF">FG87_22405</name>
</gene>
<evidence type="ECO:0008006" key="3">
    <source>
        <dbReference type="Google" id="ProtNLM"/>
    </source>
</evidence>
<dbReference type="Pfam" id="PF08002">
    <property type="entry name" value="DUF1697"/>
    <property type="match status" value="1"/>
</dbReference>
<dbReference type="Gene3D" id="3.30.70.1280">
    <property type="entry name" value="SP0830-like domains"/>
    <property type="match status" value="1"/>
</dbReference>
<comment type="caution">
    <text evidence="1">The sequence shown here is derived from an EMBL/GenBank/DDBJ whole genome shotgun (WGS) entry which is preliminary data.</text>
</comment>
<protein>
    <recommendedName>
        <fullName evidence="3">DUF1697 domain-containing protein</fullName>
    </recommendedName>
</protein>
<name>A0ABR4ZC77_9NOCA</name>